<reference evidence="2" key="1">
    <citation type="submission" date="2020-03" db="EMBL/GenBank/DDBJ databases">
        <title>The deep terrestrial virosphere.</title>
        <authorList>
            <person name="Holmfeldt K."/>
            <person name="Nilsson E."/>
            <person name="Simone D."/>
            <person name="Lopez-Fernandez M."/>
            <person name="Wu X."/>
            <person name="de Brujin I."/>
            <person name="Lundin D."/>
            <person name="Andersson A."/>
            <person name="Bertilsson S."/>
            <person name="Dopson M."/>
        </authorList>
    </citation>
    <scope>NUCLEOTIDE SEQUENCE</scope>
    <source>
        <strain evidence="1">MM415B02543</strain>
        <strain evidence="2">TM448B04152</strain>
    </source>
</reference>
<sequence>MVTTTKIDPFGTPIVCAGEYEAHVDGQGGFVMLLSTQGNGNIEFSLPDGLADGLAVLCEIARRTDSADGDTIQAMLDQTAGAIAQFPVGQWGLHIVYLIAALDARSETSAAFRGVLDTVLDAVLSRNYQGRW</sequence>
<name>A0A6M3Y410_9ZZZZ</name>
<evidence type="ECO:0000313" key="2">
    <source>
        <dbReference type="EMBL" id="QJI03156.1"/>
    </source>
</evidence>
<dbReference type="AlphaFoldDB" id="A0A6M3Y410"/>
<evidence type="ECO:0000313" key="1">
    <source>
        <dbReference type="EMBL" id="QJA89494.1"/>
    </source>
</evidence>
<dbReference type="EMBL" id="MT145063">
    <property type="protein sequence ID" value="QJI03156.1"/>
    <property type="molecule type" value="Genomic_DNA"/>
</dbReference>
<protein>
    <submittedName>
        <fullName evidence="2">Uncharacterized protein</fullName>
    </submittedName>
</protein>
<proteinExistence type="predicted"/>
<gene>
    <name evidence="1" type="ORF">MM415B02543_0008</name>
    <name evidence="2" type="ORF">TM448B04152_0005</name>
</gene>
<accession>A0A6M3Y410</accession>
<organism evidence="2">
    <name type="scientific">viral metagenome</name>
    <dbReference type="NCBI Taxonomy" id="1070528"/>
    <lineage>
        <taxon>unclassified sequences</taxon>
        <taxon>metagenomes</taxon>
        <taxon>organismal metagenomes</taxon>
    </lineage>
</organism>
<dbReference type="EMBL" id="MT142849">
    <property type="protein sequence ID" value="QJA89494.1"/>
    <property type="molecule type" value="Genomic_DNA"/>
</dbReference>